<sequence length="151" mass="16835">MNHENASSSHETSAQSKRPLILTVFSQASFFLLLGTRINLHLVYSVLRLGNYTEAIINHPGSQPWRFPEFKIEEAESMRVKPTTSGRLTGRDGSVVRAQIHWRKVYGLNPTYVYRLPLSKLGQLGSIPALVLPLGGVAARPRKGVKTERLS</sequence>
<protein>
    <submittedName>
        <fullName evidence="1">Uncharacterized protein</fullName>
    </submittedName>
</protein>
<gene>
    <name evidence="1" type="ORF">CSKR_102016</name>
</gene>
<evidence type="ECO:0000313" key="2">
    <source>
        <dbReference type="Proteomes" id="UP000286415"/>
    </source>
</evidence>
<evidence type="ECO:0000313" key="1">
    <source>
        <dbReference type="EMBL" id="KAG5448583.1"/>
    </source>
</evidence>
<reference evidence="1 2" key="2">
    <citation type="journal article" date="2021" name="Genomics">
        <title>High-quality reference genome for Clonorchis sinensis.</title>
        <authorList>
            <person name="Young N.D."/>
            <person name="Stroehlein A.J."/>
            <person name="Kinkar L."/>
            <person name="Wang T."/>
            <person name="Sohn W.M."/>
            <person name="Chang B.C.H."/>
            <person name="Kaur P."/>
            <person name="Weisz D."/>
            <person name="Dudchenko O."/>
            <person name="Aiden E.L."/>
            <person name="Korhonen P.K."/>
            <person name="Gasser R.B."/>
        </authorList>
    </citation>
    <scope>NUCLEOTIDE SEQUENCE [LARGE SCALE GENOMIC DNA]</scope>
    <source>
        <strain evidence="1">Cs-k2</strain>
    </source>
</reference>
<accession>A0A419QBT3</accession>
<dbReference type="InParanoid" id="A0A419QBT3"/>
<reference evidence="1 2" key="1">
    <citation type="journal article" date="2018" name="Biotechnol. Adv.">
        <title>Improved genomic resources and new bioinformatic workflow for the carcinogenic parasite Clonorchis sinensis: Biotechnological implications.</title>
        <authorList>
            <person name="Wang D."/>
            <person name="Korhonen P.K."/>
            <person name="Gasser R.B."/>
            <person name="Young N.D."/>
        </authorList>
    </citation>
    <scope>NUCLEOTIDE SEQUENCE [LARGE SCALE GENOMIC DNA]</scope>
    <source>
        <strain evidence="1">Cs-k2</strain>
    </source>
</reference>
<dbReference type="AlphaFoldDB" id="A0A419QBT3"/>
<keyword evidence="2" id="KW-1185">Reference proteome</keyword>
<proteinExistence type="predicted"/>
<organism evidence="1 2">
    <name type="scientific">Clonorchis sinensis</name>
    <name type="common">Chinese liver fluke</name>
    <dbReference type="NCBI Taxonomy" id="79923"/>
    <lineage>
        <taxon>Eukaryota</taxon>
        <taxon>Metazoa</taxon>
        <taxon>Spiralia</taxon>
        <taxon>Lophotrochozoa</taxon>
        <taxon>Platyhelminthes</taxon>
        <taxon>Trematoda</taxon>
        <taxon>Digenea</taxon>
        <taxon>Opisthorchiida</taxon>
        <taxon>Opisthorchiata</taxon>
        <taxon>Opisthorchiidae</taxon>
        <taxon>Clonorchis</taxon>
    </lineage>
</organism>
<dbReference type="Proteomes" id="UP000286415">
    <property type="component" value="Unassembled WGS sequence"/>
</dbReference>
<comment type="caution">
    <text evidence="1">The sequence shown here is derived from an EMBL/GenBank/DDBJ whole genome shotgun (WGS) entry which is preliminary data.</text>
</comment>
<name>A0A419QBT3_CLOSI</name>
<dbReference type="EMBL" id="NIRI02000042">
    <property type="protein sequence ID" value="KAG5448583.1"/>
    <property type="molecule type" value="Genomic_DNA"/>
</dbReference>